<gene>
    <name evidence="7" type="primary">g2073</name>
    <name evidence="7" type="ORF">EsDP_00002073</name>
</gene>
<comment type="subcellular location">
    <subcellularLocation>
        <location evidence="1">Nucleus</location>
    </subcellularLocation>
</comment>
<sequence>MSTSVSPAAPHRQSRILACVLCQHRKIKCDRNSPCSNCIKANVTCVPSTPAPARKRRRPNQDLQERLARCEELLKQYADGSAPGQQQSASQTTTPCISETIMSDRSDSAPPTSDKSNNFKPACRMVNDDGSVRFMNSYIWAAVYEELQAMRDIVETEDPEDSSILGSEEPTPENNSDLFFLGDLSTANIEDLVPEPIHAFKLWQLFLDRVNPLFKVVHVPTIQPVVLEGAISMTSLPHHQQALIFSIYTTAALSLSESESIQALGMSREAAVQRFLSGTKVALIRFNFLKNYNMTALQALIHFMARFHSLQGRYDRHAAWILTGTVVRIAQKMGYHRDGEILGLDMYETEMRRRLWWQIVIQDSKYAMLSGLSQSLQPLHWDTKMPSNVNDADILPGSTEKVQARDGPTEMAFVLIMNEIYKFKVLSDEKNNGPAFEAALLGHDLGPDKEASDVMVNQCREHFHELEDRLVELEQNYVDVNAGNVHKAAKCIRHIFMGKFGDMMVPLHQQPEYGTEIFGPKDNLFKTFILGSEQRLDQYESMGECGFLWFVKSYFQLDVFAVMTGQLCQRPTGSLADRGWAMVERIYRYHEELFDMSFKQYSIQGHITLKAWRAREQYFMQNSRHLDTPPYIRRLRELLPAVDSRSSMPSTGATPPAFNPNDAQSQAAALFQPNMPHHNLMQQQHQQQHAHPQQLIPQGGGMRPFLGGFLDMPDMNWDVLGDVMNPQDQLSMGMFGYGGIPAANTGAMGNNNMNNGQF</sequence>
<evidence type="ECO:0000259" key="6">
    <source>
        <dbReference type="PROSITE" id="PS50048"/>
    </source>
</evidence>
<keyword evidence="2" id="KW-0479">Metal-binding</keyword>
<dbReference type="Gene3D" id="4.10.240.10">
    <property type="entry name" value="Zn(2)-C6 fungal-type DNA-binding domain"/>
    <property type="match status" value="1"/>
</dbReference>
<accession>A0ABQ0CJQ7</accession>
<dbReference type="Pfam" id="PF00172">
    <property type="entry name" value="Zn_clus"/>
    <property type="match status" value="1"/>
</dbReference>
<dbReference type="SMART" id="SM00906">
    <property type="entry name" value="Fungal_trans"/>
    <property type="match status" value="1"/>
</dbReference>
<dbReference type="SMART" id="SM00066">
    <property type="entry name" value="GAL4"/>
    <property type="match status" value="1"/>
</dbReference>
<feature type="coiled-coil region" evidence="4">
    <location>
        <begin position="456"/>
        <end position="483"/>
    </location>
</feature>
<feature type="compositionally biased region" description="Polar residues" evidence="5">
    <location>
        <begin position="108"/>
        <end position="119"/>
    </location>
</feature>
<dbReference type="InterPro" id="IPR001138">
    <property type="entry name" value="Zn2Cys6_DnaBD"/>
</dbReference>
<keyword evidence="3" id="KW-0539">Nucleus</keyword>
<dbReference type="InterPro" id="IPR050613">
    <property type="entry name" value="Sec_Metabolite_Reg"/>
</dbReference>
<dbReference type="SUPFAM" id="SSF57701">
    <property type="entry name" value="Zn2/Cys6 DNA-binding domain"/>
    <property type="match status" value="1"/>
</dbReference>
<name>A0ABQ0CJQ7_9HYPO</name>
<reference evidence="8" key="1">
    <citation type="submission" date="2024-06" db="EMBL/GenBank/DDBJ databases">
        <title>Draft Genome Sequences of Epichloe bromicola Strains Isolated from Elymus ciliaris.</title>
        <authorList>
            <consortium name="Epichloe bromicola genome sequencing consortium"/>
            <person name="Miura A."/>
            <person name="Imano S."/>
            <person name="Ashida A."/>
            <person name="Sato I."/>
            <person name="Chiba S."/>
            <person name="Tanaka A."/>
            <person name="Camagna M."/>
            <person name="Takemoto D."/>
        </authorList>
    </citation>
    <scope>NUCLEOTIDE SEQUENCE [LARGE SCALE GENOMIC DNA]</scope>
    <source>
        <strain evidence="8">DP</strain>
    </source>
</reference>
<evidence type="ECO:0000256" key="4">
    <source>
        <dbReference type="SAM" id="Coils"/>
    </source>
</evidence>
<evidence type="ECO:0000313" key="7">
    <source>
        <dbReference type="EMBL" id="GAB0133673.1"/>
    </source>
</evidence>
<evidence type="ECO:0000256" key="5">
    <source>
        <dbReference type="SAM" id="MobiDB-lite"/>
    </source>
</evidence>
<dbReference type="EMBL" id="BAAFGZ010000052">
    <property type="protein sequence ID" value="GAB0133673.1"/>
    <property type="molecule type" value="Genomic_DNA"/>
</dbReference>
<feature type="domain" description="Zn(2)-C6 fungal-type" evidence="6">
    <location>
        <begin position="18"/>
        <end position="46"/>
    </location>
</feature>
<dbReference type="Proteomes" id="UP001562357">
    <property type="component" value="Unassembled WGS sequence"/>
</dbReference>
<protein>
    <recommendedName>
        <fullName evidence="6">Zn(2)-C6 fungal-type domain-containing protein</fullName>
    </recommendedName>
</protein>
<dbReference type="PANTHER" id="PTHR31001:SF85">
    <property type="entry name" value="ZN(II)2CYS6 TRANSCRIPTION FACTOR (EUROFUNG)"/>
    <property type="match status" value="1"/>
</dbReference>
<dbReference type="InterPro" id="IPR007219">
    <property type="entry name" value="XnlR_reg_dom"/>
</dbReference>
<dbReference type="CDD" id="cd12148">
    <property type="entry name" value="fungal_TF_MHR"/>
    <property type="match status" value="1"/>
</dbReference>
<dbReference type="Pfam" id="PF04082">
    <property type="entry name" value="Fungal_trans"/>
    <property type="match status" value="1"/>
</dbReference>
<dbReference type="PROSITE" id="PS50048">
    <property type="entry name" value="ZN2_CY6_FUNGAL_2"/>
    <property type="match status" value="1"/>
</dbReference>
<keyword evidence="8" id="KW-1185">Reference proteome</keyword>
<feature type="region of interest" description="Disordered" evidence="5">
    <location>
        <begin position="101"/>
        <end position="121"/>
    </location>
</feature>
<evidence type="ECO:0000256" key="2">
    <source>
        <dbReference type="ARBA" id="ARBA00022723"/>
    </source>
</evidence>
<dbReference type="PANTHER" id="PTHR31001">
    <property type="entry name" value="UNCHARACTERIZED TRANSCRIPTIONAL REGULATORY PROTEIN"/>
    <property type="match status" value="1"/>
</dbReference>
<dbReference type="CDD" id="cd00067">
    <property type="entry name" value="GAL4"/>
    <property type="match status" value="1"/>
</dbReference>
<proteinExistence type="predicted"/>
<dbReference type="InterPro" id="IPR036864">
    <property type="entry name" value="Zn2-C6_fun-type_DNA-bd_sf"/>
</dbReference>
<evidence type="ECO:0000256" key="1">
    <source>
        <dbReference type="ARBA" id="ARBA00004123"/>
    </source>
</evidence>
<evidence type="ECO:0000313" key="8">
    <source>
        <dbReference type="Proteomes" id="UP001562357"/>
    </source>
</evidence>
<keyword evidence="4" id="KW-0175">Coiled coil</keyword>
<organism evidence="7 8">
    <name type="scientific">Epichloe bromicola</name>
    <dbReference type="NCBI Taxonomy" id="79588"/>
    <lineage>
        <taxon>Eukaryota</taxon>
        <taxon>Fungi</taxon>
        <taxon>Dikarya</taxon>
        <taxon>Ascomycota</taxon>
        <taxon>Pezizomycotina</taxon>
        <taxon>Sordariomycetes</taxon>
        <taxon>Hypocreomycetidae</taxon>
        <taxon>Hypocreales</taxon>
        <taxon>Clavicipitaceae</taxon>
        <taxon>Epichloe</taxon>
    </lineage>
</organism>
<comment type="caution">
    <text evidence="7">The sequence shown here is derived from an EMBL/GenBank/DDBJ whole genome shotgun (WGS) entry which is preliminary data.</text>
</comment>
<evidence type="ECO:0000256" key="3">
    <source>
        <dbReference type="ARBA" id="ARBA00023242"/>
    </source>
</evidence>